<name>A0ABS1KGK5_9FLAO</name>
<sequence length="151" mass="17052">MKKIACLALLALLFTNCKQNNSEKESESAKIPADTVTAIKEEKTPEKEEDCKDIEVEMGSGRECILKDTDINQAYLDIIKNKEVDESEYYLTTLPTEKKSIEVNKEGLMSIDYEISKDKVAISMNYAGGVTEVTLEKIDNNVKRSIYHYAD</sequence>
<evidence type="ECO:0008006" key="3">
    <source>
        <dbReference type="Google" id="ProtNLM"/>
    </source>
</evidence>
<accession>A0ABS1KGK5</accession>
<proteinExistence type="predicted"/>
<keyword evidence="2" id="KW-1185">Reference proteome</keyword>
<evidence type="ECO:0000313" key="2">
    <source>
        <dbReference type="Proteomes" id="UP000603728"/>
    </source>
</evidence>
<gene>
    <name evidence="1" type="ORF">JI750_16440</name>
</gene>
<organism evidence="1 2">
    <name type="scientific">Flavobacterium tagetis</name>
    <dbReference type="NCBI Taxonomy" id="2801336"/>
    <lineage>
        <taxon>Bacteria</taxon>
        <taxon>Pseudomonadati</taxon>
        <taxon>Bacteroidota</taxon>
        <taxon>Flavobacteriia</taxon>
        <taxon>Flavobacteriales</taxon>
        <taxon>Flavobacteriaceae</taxon>
        <taxon>Flavobacterium</taxon>
    </lineage>
</organism>
<comment type="caution">
    <text evidence="1">The sequence shown here is derived from an EMBL/GenBank/DDBJ whole genome shotgun (WGS) entry which is preliminary data.</text>
</comment>
<protein>
    <recommendedName>
        <fullName evidence="3">Lipoprotein</fullName>
    </recommendedName>
</protein>
<reference evidence="1 2" key="1">
    <citation type="submission" date="2021-01" db="EMBL/GenBank/DDBJ databases">
        <title>Genome seq and assembly of Flavobacterium sp. GN10.</title>
        <authorList>
            <person name="Chhetri G."/>
        </authorList>
    </citation>
    <scope>NUCLEOTIDE SEQUENCE [LARGE SCALE GENOMIC DNA]</scope>
    <source>
        <strain evidence="1 2">GN10</strain>
    </source>
</reference>
<dbReference type="RefSeq" id="WP_202004417.1">
    <property type="nucleotide sequence ID" value="NZ_JAERSF010000003.1"/>
</dbReference>
<dbReference type="Proteomes" id="UP000603728">
    <property type="component" value="Unassembled WGS sequence"/>
</dbReference>
<dbReference type="EMBL" id="JAERSF010000003">
    <property type="protein sequence ID" value="MBL0738485.1"/>
    <property type="molecule type" value="Genomic_DNA"/>
</dbReference>
<evidence type="ECO:0000313" key="1">
    <source>
        <dbReference type="EMBL" id="MBL0738485.1"/>
    </source>
</evidence>